<evidence type="ECO:0000313" key="4">
    <source>
        <dbReference type="Proteomes" id="UP000217257"/>
    </source>
</evidence>
<dbReference type="Pfam" id="PF00656">
    <property type="entry name" value="Peptidase_C14"/>
    <property type="match status" value="1"/>
</dbReference>
<dbReference type="EMBL" id="CP022098">
    <property type="protein sequence ID" value="ATB40113.1"/>
    <property type="molecule type" value="Genomic_DNA"/>
</dbReference>
<dbReference type="AlphaFoldDB" id="A0A250J950"/>
<feature type="chain" id="PRO_5012083618" description="Peptidase C14 caspase domain-containing protein" evidence="1">
    <location>
        <begin position="28"/>
        <end position="528"/>
    </location>
</feature>
<feature type="signal peptide" evidence="1">
    <location>
        <begin position="1"/>
        <end position="27"/>
    </location>
</feature>
<evidence type="ECO:0000313" key="3">
    <source>
        <dbReference type="EMBL" id="ATB40113.1"/>
    </source>
</evidence>
<proteinExistence type="predicted"/>
<feature type="domain" description="Peptidase C14 caspase" evidence="2">
    <location>
        <begin position="47"/>
        <end position="249"/>
    </location>
</feature>
<dbReference type="InterPro" id="IPR011600">
    <property type="entry name" value="Pept_C14_caspase"/>
</dbReference>
<dbReference type="Proteomes" id="UP000217257">
    <property type="component" value="Chromosome"/>
</dbReference>
<accession>A0A250J950</accession>
<dbReference type="Gene3D" id="3.40.50.1460">
    <property type="match status" value="1"/>
</dbReference>
<keyword evidence="1" id="KW-0732">Signal</keyword>
<sequence>MMRPALPSCFLFLPVALLLLFPAHAPAETVRLLVSIGANVGAPEDAVLRFADDDAERVRRLFVELGGVRADRAYLLVDPTATAVRQRLAEVAGRIAELRSAGNDVILVIYVSSHARAGVLHLTGTGLPLAELRDTTQQLGARLAVIIVDACESGTLAQRKGGSAAPAYDVSLERLPLRGQVLISSSGPGESSEEWDALEGSLFTHHLLTGLRGDADAEGDGRVSLSEAYAYAYRRTVAGSSSAGQHPAYSWDLSGTGEFILTEPEVARSALVFPAPSSGRFVVASQPRSDVVAEVDKQPGRPLRLAVPPGRYLVRKRAGASTGLLEVELPYGGERPVLEEKLVWRRFTEVALKGGYVALRNSALLGLARLESAPVPGSGHRLAGGLGYRHTWGSWWALGTLSATGASYRGVALDITERALGLGVAAGYRWLEWALVPHLGLSVELTGIQQTMRRDAEEEIQDNFGAPPLAPRHALGVAVGPVAGVEIPLWSHAFVLVQGQLLLRQLPSEQRPSVRPAGVVSAGAGWRF</sequence>
<gene>
    <name evidence="3" type="ORF">CYFUS_005561</name>
</gene>
<organism evidence="3 4">
    <name type="scientific">Cystobacter fuscus</name>
    <dbReference type="NCBI Taxonomy" id="43"/>
    <lineage>
        <taxon>Bacteria</taxon>
        <taxon>Pseudomonadati</taxon>
        <taxon>Myxococcota</taxon>
        <taxon>Myxococcia</taxon>
        <taxon>Myxococcales</taxon>
        <taxon>Cystobacterineae</taxon>
        <taxon>Archangiaceae</taxon>
        <taxon>Cystobacter</taxon>
    </lineage>
</organism>
<evidence type="ECO:0000259" key="2">
    <source>
        <dbReference type="Pfam" id="PF00656"/>
    </source>
</evidence>
<dbReference type="GO" id="GO:0004197">
    <property type="term" value="F:cysteine-type endopeptidase activity"/>
    <property type="evidence" value="ECO:0007669"/>
    <property type="project" value="InterPro"/>
</dbReference>
<reference evidence="3 4" key="1">
    <citation type="submission" date="2017-06" db="EMBL/GenBank/DDBJ databases">
        <title>Sequencing and comparative analysis of myxobacterial genomes.</title>
        <authorList>
            <person name="Rupp O."/>
            <person name="Goesmann A."/>
            <person name="Sogaard-Andersen L."/>
        </authorList>
    </citation>
    <scope>NUCLEOTIDE SEQUENCE [LARGE SCALE GENOMIC DNA]</scope>
    <source>
        <strain evidence="3 4">DSM 52655</strain>
    </source>
</reference>
<dbReference type="GO" id="GO:0006508">
    <property type="term" value="P:proteolysis"/>
    <property type="evidence" value="ECO:0007669"/>
    <property type="project" value="InterPro"/>
</dbReference>
<dbReference type="KEGG" id="cfus:CYFUS_005561"/>
<protein>
    <recommendedName>
        <fullName evidence="2">Peptidase C14 caspase domain-containing protein</fullName>
    </recommendedName>
</protein>
<evidence type="ECO:0000256" key="1">
    <source>
        <dbReference type="SAM" id="SignalP"/>
    </source>
</evidence>
<dbReference type="RefSeq" id="WP_095988037.1">
    <property type="nucleotide sequence ID" value="NZ_CP022098.1"/>
</dbReference>
<name>A0A250J950_9BACT</name>